<reference evidence="7 8" key="1">
    <citation type="journal article" date="2021" name="Nat. Commun.">
        <title>Incipient diploidization of the medicinal plant Perilla within 10,000 years.</title>
        <authorList>
            <person name="Zhang Y."/>
            <person name="Shen Q."/>
            <person name="Leng L."/>
            <person name="Zhang D."/>
            <person name="Chen S."/>
            <person name="Shi Y."/>
            <person name="Ning Z."/>
            <person name="Chen S."/>
        </authorList>
    </citation>
    <scope>NUCLEOTIDE SEQUENCE [LARGE SCALE GENOMIC DNA]</scope>
    <source>
        <strain evidence="8">cv. PC099</strain>
    </source>
</reference>
<dbReference type="PANTHER" id="PTHR31232:SF61">
    <property type="entry name" value="S-PROTEIN HOMOLOG"/>
    <property type="match status" value="1"/>
</dbReference>
<evidence type="ECO:0000256" key="5">
    <source>
        <dbReference type="ARBA" id="ARBA00022729"/>
    </source>
</evidence>
<evidence type="ECO:0000256" key="4">
    <source>
        <dbReference type="ARBA" id="ARBA00022525"/>
    </source>
</evidence>
<comment type="subcellular location">
    <subcellularLocation>
        <location evidence="1 6">Secreted</location>
    </subcellularLocation>
</comment>
<dbReference type="EMBL" id="SDAM02029562">
    <property type="protein sequence ID" value="KAH6756254.1"/>
    <property type="molecule type" value="Genomic_DNA"/>
</dbReference>
<dbReference type="GO" id="GO:0060320">
    <property type="term" value="P:rejection of self pollen"/>
    <property type="evidence" value="ECO:0007669"/>
    <property type="project" value="UniProtKB-KW"/>
</dbReference>
<protein>
    <recommendedName>
        <fullName evidence="6">S-protein homolog</fullName>
    </recommendedName>
</protein>
<comment type="similarity">
    <text evidence="2 6">Belongs to the plant self-incompatibility (S1) protein family.</text>
</comment>
<evidence type="ECO:0000313" key="8">
    <source>
        <dbReference type="Proteomes" id="UP001190926"/>
    </source>
</evidence>
<evidence type="ECO:0000256" key="6">
    <source>
        <dbReference type="RuleBase" id="RU367044"/>
    </source>
</evidence>
<dbReference type="PANTHER" id="PTHR31232">
    <property type="match status" value="1"/>
</dbReference>
<dbReference type="InterPro" id="IPR010264">
    <property type="entry name" value="Self-incomp_S1"/>
</dbReference>
<proteinExistence type="inferred from homology"/>
<sequence>MERVEGCFVVGKYHIYVVNNLPVGSPAVSFHCASGDNDFGKKSLGVGEEFSFGFCKVPQFTLFFCHFWWEGKEKAFVAFDASWHVDICKHRVCYYAVKTDGFYFSPSYPPKDLTIFYKW</sequence>
<accession>A0AAD4IP57</accession>
<keyword evidence="8" id="KW-1185">Reference proteome</keyword>
<keyword evidence="5" id="KW-0732">Signal</keyword>
<evidence type="ECO:0000256" key="3">
    <source>
        <dbReference type="ARBA" id="ARBA00022471"/>
    </source>
</evidence>
<evidence type="ECO:0000256" key="2">
    <source>
        <dbReference type="ARBA" id="ARBA00005581"/>
    </source>
</evidence>
<organism evidence="7 8">
    <name type="scientific">Perilla frutescens var. hirtella</name>
    <name type="common">Perilla citriodora</name>
    <name type="synonym">Perilla setoyensis</name>
    <dbReference type="NCBI Taxonomy" id="608512"/>
    <lineage>
        <taxon>Eukaryota</taxon>
        <taxon>Viridiplantae</taxon>
        <taxon>Streptophyta</taxon>
        <taxon>Embryophyta</taxon>
        <taxon>Tracheophyta</taxon>
        <taxon>Spermatophyta</taxon>
        <taxon>Magnoliopsida</taxon>
        <taxon>eudicotyledons</taxon>
        <taxon>Gunneridae</taxon>
        <taxon>Pentapetalae</taxon>
        <taxon>asterids</taxon>
        <taxon>lamiids</taxon>
        <taxon>Lamiales</taxon>
        <taxon>Lamiaceae</taxon>
        <taxon>Nepetoideae</taxon>
        <taxon>Elsholtzieae</taxon>
        <taxon>Perilla</taxon>
    </lineage>
</organism>
<comment type="caution">
    <text evidence="7">The sequence shown here is derived from an EMBL/GenBank/DDBJ whole genome shotgun (WGS) entry which is preliminary data.</text>
</comment>
<dbReference type="GO" id="GO:0005576">
    <property type="term" value="C:extracellular region"/>
    <property type="evidence" value="ECO:0007669"/>
    <property type="project" value="UniProtKB-SubCell"/>
</dbReference>
<dbReference type="Pfam" id="PF05938">
    <property type="entry name" value="Self-incomp_S1"/>
    <property type="match status" value="1"/>
</dbReference>
<evidence type="ECO:0000313" key="7">
    <source>
        <dbReference type="EMBL" id="KAH6756254.1"/>
    </source>
</evidence>
<dbReference type="AlphaFoldDB" id="A0AAD4IP57"/>
<name>A0AAD4IP57_PERFH</name>
<keyword evidence="4 6" id="KW-0964">Secreted</keyword>
<dbReference type="Proteomes" id="UP001190926">
    <property type="component" value="Unassembled WGS sequence"/>
</dbReference>
<evidence type="ECO:0000256" key="1">
    <source>
        <dbReference type="ARBA" id="ARBA00004613"/>
    </source>
</evidence>
<gene>
    <name evidence="7" type="ORF">C2S53_003674</name>
</gene>
<keyword evidence="3 6" id="KW-0713">Self-incompatibility</keyword>